<sequence length="177" mass="18851">MTRAPALARLADLLREDYPTPAVSGVVRFSAGTHIGYQFNAAGQITAQKSLFLSRTSAANTDLRIRVQGRGLYYRITNGTLAGYLASAVPGQRVLLGAVVPHTYAPPRKLAFNPGTYTGYRYDAGWAVAAKKTFTFTRSSAAPFGATAWVNGRLSYQITGGVYAGYWLPAAAGLVPA</sequence>
<accession>A0A917U097</accession>
<reference evidence="1" key="1">
    <citation type="journal article" date="2014" name="Int. J. Syst. Evol. Microbiol.">
        <title>Complete genome sequence of Corynebacterium casei LMG S-19264T (=DSM 44701T), isolated from a smear-ripened cheese.</title>
        <authorList>
            <consortium name="US DOE Joint Genome Institute (JGI-PGF)"/>
            <person name="Walter F."/>
            <person name="Albersmeier A."/>
            <person name="Kalinowski J."/>
            <person name="Ruckert C."/>
        </authorList>
    </citation>
    <scope>NUCLEOTIDE SEQUENCE</scope>
    <source>
        <strain evidence="1">CGMCC 4.7312</strain>
    </source>
</reference>
<organism evidence="1 2">
    <name type="scientific">Micromonospora sonchi</name>
    <dbReference type="NCBI Taxonomy" id="1763543"/>
    <lineage>
        <taxon>Bacteria</taxon>
        <taxon>Bacillati</taxon>
        <taxon>Actinomycetota</taxon>
        <taxon>Actinomycetes</taxon>
        <taxon>Micromonosporales</taxon>
        <taxon>Micromonosporaceae</taxon>
        <taxon>Micromonospora</taxon>
    </lineage>
</organism>
<evidence type="ECO:0000313" key="2">
    <source>
        <dbReference type="Proteomes" id="UP000608890"/>
    </source>
</evidence>
<keyword evidence="2" id="KW-1185">Reference proteome</keyword>
<name>A0A917U097_9ACTN</name>
<dbReference type="Proteomes" id="UP000608890">
    <property type="component" value="Unassembled WGS sequence"/>
</dbReference>
<dbReference type="AlphaFoldDB" id="A0A917U097"/>
<reference evidence="1" key="2">
    <citation type="submission" date="2020-09" db="EMBL/GenBank/DDBJ databases">
        <authorList>
            <person name="Sun Q."/>
            <person name="Zhou Y."/>
        </authorList>
    </citation>
    <scope>NUCLEOTIDE SEQUENCE</scope>
    <source>
        <strain evidence="1">CGMCC 4.7312</strain>
    </source>
</reference>
<protein>
    <submittedName>
        <fullName evidence="1">Uncharacterized protein</fullName>
    </submittedName>
</protein>
<proteinExistence type="predicted"/>
<dbReference type="EMBL" id="BMNB01000014">
    <property type="protein sequence ID" value="GGM45884.1"/>
    <property type="molecule type" value="Genomic_DNA"/>
</dbReference>
<comment type="caution">
    <text evidence="1">The sequence shown here is derived from an EMBL/GenBank/DDBJ whole genome shotgun (WGS) entry which is preliminary data.</text>
</comment>
<evidence type="ECO:0000313" key="1">
    <source>
        <dbReference type="EMBL" id="GGM45884.1"/>
    </source>
</evidence>
<gene>
    <name evidence="1" type="ORF">GCM10011608_33310</name>
</gene>